<sequence length="530" mass="61132">MKKRSLMFFLVLVMVLSLLSGCKSNNTNTQTGSSERTGDRRIAYYAFNSEPYIDLDPSVEYSNGLIVLHNVYETLTRYDHKEEIVKPLLAESWTSNDDGTKWTFHIREGVKFHDGADLDAEAVKKSIDRTIEMKMGASFIWDSVESINVVDKYTIEFVLKYPAPIDLIASSSYAAFIISPNAVENDSQWFNDGNCAGTGPYKIQKITKGEEVILEKFDDYWQGWKDNQYTNVIIKKVAESSARRQLLETGEAQIAAAFSVTDLQALREKNDLEVVDAATWRNVIGFFNTEKEPLNNVDFRRALAYAFPYDETITEIKEGLAVQSYGLIPKGLWGHDESLPQYECDLDKAKEYLEKSGVDTNGLKLEMTFTAGTEAYRNFAQLYKINLQKLGIELEIREMSWDNVWEKSKNTNPEDRQDILVMNWWPDYASPLSWVQSLVQSEESILFNLSYIKDDNLDKMVADVERYTATDRDKAQELIIDIQREVIDKAYFLHIYDDMTSWVIDKNFKGFESNPAYEYVVFFYDTYFEE</sequence>
<dbReference type="AlphaFoldDB" id="A0A1H2Q3D4"/>
<evidence type="ECO:0000313" key="4">
    <source>
        <dbReference type="Proteomes" id="UP000198828"/>
    </source>
</evidence>
<dbReference type="Gene3D" id="3.40.190.10">
    <property type="entry name" value="Periplasmic binding protein-like II"/>
    <property type="match status" value="1"/>
</dbReference>
<evidence type="ECO:0000256" key="1">
    <source>
        <dbReference type="SAM" id="SignalP"/>
    </source>
</evidence>
<dbReference type="Gene3D" id="3.90.76.10">
    <property type="entry name" value="Dipeptide-binding Protein, Domain 1"/>
    <property type="match status" value="1"/>
</dbReference>
<dbReference type="SUPFAM" id="SSF53850">
    <property type="entry name" value="Periplasmic binding protein-like II"/>
    <property type="match status" value="1"/>
</dbReference>
<dbReference type="PIRSF" id="PIRSF002741">
    <property type="entry name" value="MppA"/>
    <property type="match status" value="1"/>
</dbReference>
<dbReference type="PANTHER" id="PTHR30290">
    <property type="entry name" value="PERIPLASMIC BINDING COMPONENT OF ABC TRANSPORTER"/>
    <property type="match status" value="1"/>
</dbReference>
<feature type="chain" id="PRO_5038762568" evidence="1">
    <location>
        <begin position="21"/>
        <end position="530"/>
    </location>
</feature>
<feature type="domain" description="Solute-binding protein family 5" evidence="2">
    <location>
        <begin position="85"/>
        <end position="441"/>
    </location>
</feature>
<dbReference type="Gene3D" id="3.10.105.10">
    <property type="entry name" value="Dipeptide-binding Protein, Domain 3"/>
    <property type="match status" value="1"/>
</dbReference>
<reference evidence="3 4" key="1">
    <citation type="submission" date="2016-10" db="EMBL/GenBank/DDBJ databases">
        <authorList>
            <person name="de Groot N.N."/>
        </authorList>
    </citation>
    <scope>NUCLEOTIDE SEQUENCE [LARGE SCALE GENOMIC DNA]</scope>
    <source>
        <strain evidence="3 4">DSM 23310</strain>
    </source>
</reference>
<dbReference type="InterPro" id="IPR030678">
    <property type="entry name" value="Peptide/Ni-bd"/>
</dbReference>
<evidence type="ECO:0000259" key="2">
    <source>
        <dbReference type="Pfam" id="PF00496"/>
    </source>
</evidence>
<feature type="signal peptide" evidence="1">
    <location>
        <begin position="1"/>
        <end position="20"/>
    </location>
</feature>
<dbReference type="GO" id="GO:0015833">
    <property type="term" value="P:peptide transport"/>
    <property type="evidence" value="ECO:0007669"/>
    <property type="project" value="TreeGrafter"/>
</dbReference>
<evidence type="ECO:0000313" key="3">
    <source>
        <dbReference type="EMBL" id="SDW01623.1"/>
    </source>
</evidence>
<keyword evidence="4" id="KW-1185">Reference proteome</keyword>
<proteinExistence type="predicted"/>
<organism evidence="3 4">
    <name type="scientific">Tepidimicrobium xylanilyticum</name>
    <dbReference type="NCBI Taxonomy" id="1123352"/>
    <lineage>
        <taxon>Bacteria</taxon>
        <taxon>Bacillati</taxon>
        <taxon>Bacillota</taxon>
        <taxon>Tissierellia</taxon>
        <taxon>Tissierellales</taxon>
        <taxon>Tepidimicrobiaceae</taxon>
        <taxon>Tepidimicrobium</taxon>
    </lineage>
</organism>
<dbReference type="RefSeq" id="WP_159428562.1">
    <property type="nucleotide sequence ID" value="NZ_BSYN01000001.1"/>
</dbReference>
<dbReference type="CDD" id="cd08512">
    <property type="entry name" value="PBP2_NikA_DppA_OppA_like_7"/>
    <property type="match status" value="1"/>
</dbReference>
<dbReference type="GO" id="GO:0043190">
    <property type="term" value="C:ATP-binding cassette (ABC) transporter complex"/>
    <property type="evidence" value="ECO:0007669"/>
    <property type="project" value="InterPro"/>
</dbReference>
<gene>
    <name evidence="3" type="ORF">SAMN05660923_00041</name>
</gene>
<dbReference type="InterPro" id="IPR039424">
    <property type="entry name" value="SBP_5"/>
</dbReference>
<dbReference type="PANTHER" id="PTHR30290:SF34">
    <property type="entry name" value="ABC TRANSPORTER, PERIPLASMIC OLIGO-PEPTIDE BINDING PROTEIN, PUTATIVE-RELATED"/>
    <property type="match status" value="1"/>
</dbReference>
<accession>A0A1H2Q3D4</accession>
<dbReference type="OrthoDB" id="9772924at2"/>
<dbReference type="InterPro" id="IPR000914">
    <property type="entry name" value="SBP_5_dom"/>
</dbReference>
<dbReference type="EMBL" id="FNNG01000001">
    <property type="protein sequence ID" value="SDW01623.1"/>
    <property type="molecule type" value="Genomic_DNA"/>
</dbReference>
<dbReference type="GO" id="GO:1904680">
    <property type="term" value="F:peptide transmembrane transporter activity"/>
    <property type="evidence" value="ECO:0007669"/>
    <property type="project" value="TreeGrafter"/>
</dbReference>
<keyword evidence="1" id="KW-0732">Signal</keyword>
<dbReference type="Proteomes" id="UP000198828">
    <property type="component" value="Unassembled WGS sequence"/>
</dbReference>
<dbReference type="GO" id="GO:0042597">
    <property type="term" value="C:periplasmic space"/>
    <property type="evidence" value="ECO:0007669"/>
    <property type="project" value="UniProtKB-ARBA"/>
</dbReference>
<name>A0A1H2Q3D4_9FIRM</name>
<dbReference type="PROSITE" id="PS51257">
    <property type="entry name" value="PROKAR_LIPOPROTEIN"/>
    <property type="match status" value="1"/>
</dbReference>
<protein>
    <submittedName>
        <fullName evidence="3">Peptide/nickel transport system substrate-binding protein</fullName>
    </submittedName>
</protein>
<dbReference type="Pfam" id="PF00496">
    <property type="entry name" value="SBP_bac_5"/>
    <property type="match status" value="1"/>
</dbReference>